<dbReference type="EMBL" id="MSZU01000076">
    <property type="protein sequence ID" value="OMP87991.1"/>
    <property type="molecule type" value="Genomic_DNA"/>
</dbReference>
<dbReference type="AlphaFoldDB" id="A0A1S8BKG0"/>
<gene>
    <name evidence="3" type="ORF">BK809_0008085</name>
</gene>
<dbReference type="SUPFAM" id="SSF51197">
    <property type="entry name" value="Clavaminate synthase-like"/>
    <property type="match status" value="1"/>
</dbReference>
<evidence type="ECO:0000313" key="3">
    <source>
        <dbReference type="EMBL" id="OMP87991.1"/>
    </source>
</evidence>
<dbReference type="PANTHER" id="PTHR12461:SF99">
    <property type="entry name" value="BIFUNCTIONAL PEPTIDASE AND (3S)-LYSYL HYDROXYLASE JMJD7"/>
    <property type="match status" value="1"/>
</dbReference>
<dbReference type="Proteomes" id="UP000190776">
    <property type="component" value="Unassembled WGS sequence"/>
</dbReference>
<dbReference type="STRING" id="420778.A0A1S8BKG0"/>
<organism evidence="3 4">
    <name type="scientific">Diplodia seriata</name>
    <dbReference type="NCBI Taxonomy" id="420778"/>
    <lineage>
        <taxon>Eukaryota</taxon>
        <taxon>Fungi</taxon>
        <taxon>Dikarya</taxon>
        <taxon>Ascomycota</taxon>
        <taxon>Pezizomycotina</taxon>
        <taxon>Dothideomycetes</taxon>
        <taxon>Dothideomycetes incertae sedis</taxon>
        <taxon>Botryosphaeriales</taxon>
        <taxon>Botryosphaeriaceae</taxon>
        <taxon>Diplodia</taxon>
    </lineage>
</organism>
<dbReference type="InterPro" id="IPR014710">
    <property type="entry name" value="RmlC-like_jellyroll"/>
</dbReference>
<feature type="compositionally biased region" description="Acidic residues" evidence="1">
    <location>
        <begin position="236"/>
        <end position="246"/>
    </location>
</feature>
<dbReference type="InterPro" id="IPR041667">
    <property type="entry name" value="Cupin_8"/>
</dbReference>
<reference evidence="3 4" key="1">
    <citation type="submission" date="2017-01" db="EMBL/GenBank/DDBJ databases">
        <title>Draft genome sequence of Diplodia seriata F98.1, a fungal species involved in grapevine trunk diseases.</title>
        <authorList>
            <person name="Robert-Siegwald G."/>
            <person name="Vallet J."/>
            <person name="Abou-Mansour E."/>
            <person name="Xu J."/>
            <person name="Rey P."/>
            <person name="Bertsch C."/>
            <person name="Rego C."/>
            <person name="Larignon P."/>
            <person name="Fontaine F."/>
            <person name="Lebrun M.-H."/>
        </authorList>
    </citation>
    <scope>NUCLEOTIDE SEQUENCE [LARGE SCALE GENOMIC DNA]</scope>
    <source>
        <strain evidence="3 4">F98.1</strain>
    </source>
</reference>
<dbReference type="InterPro" id="IPR003347">
    <property type="entry name" value="JmjC_dom"/>
</dbReference>
<evidence type="ECO:0000259" key="2">
    <source>
        <dbReference type="PROSITE" id="PS51184"/>
    </source>
</evidence>
<dbReference type="PROSITE" id="PS51184">
    <property type="entry name" value="JMJC"/>
    <property type="match status" value="1"/>
</dbReference>
<protein>
    <submittedName>
        <fullName evidence="3">JmjC domain-containing protein 7</fullName>
    </submittedName>
</protein>
<dbReference type="Pfam" id="PF13621">
    <property type="entry name" value="Cupin_8"/>
    <property type="match status" value="1"/>
</dbReference>
<sequence length="361" mass="40356">TGLITSYHELNANSVDELAEEPSPLEFTRYVAQNRPFVIRGGASSWKSNRSWNAAYLKEAMAGQHVNVTITNRGNADAIVEKSEEEDGSNGLIFVEPFEREELFSDVVDRVRAQEACPDADVIRYAQTQNDNLRNEYSSLFADVPRDIPFARIALQQQCGGTGPDAVNFWLGSSRSTTSLHKDNYENIYVQVLGRKHFTLLPPVEAACVNERPVPAARYVPQKKKRRRDDGKEGEGEGEGEEMELEEADLRDLSVEMAHPPRTVNWALWDPDLPDVRPTPFSSLSRPLRVTLEPGDMLYLPAMWYHKVGQSCSEEGICVAVNYWYDMDFGGSFWSMFAFARSVGGIANGHPLTGKGGEEDS</sequence>
<dbReference type="SMART" id="SM00558">
    <property type="entry name" value="JmjC"/>
    <property type="match status" value="1"/>
</dbReference>
<accession>A0A1S8BKG0</accession>
<dbReference type="OrthoDB" id="415358at2759"/>
<proteinExistence type="predicted"/>
<comment type="caution">
    <text evidence="3">The sequence shown here is derived from an EMBL/GenBank/DDBJ whole genome shotgun (WGS) entry which is preliminary data.</text>
</comment>
<dbReference type="PANTHER" id="PTHR12461">
    <property type="entry name" value="HYPOXIA-INDUCIBLE FACTOR 1 ALPHA INHIBITOR-RELATED"/>
    <property type="match status" value="1"/>
</dbReference>
<feature type="region of interest" description="Disordered" evidence="1">
    <location>
        <begin position="220"/>
        <end position="246"/>
    </location>
</feature>
<feature type="non-terminal residue" evidence="3">
    <location>
        <position position="1"/>
    </location>
</feature>
<evidence type="ECO:0000313" key="4">
    <source>
        <dbReference type="Proteomes" id="UP000190776"/>
    </source>
</evidence>
<name>A0A1S8BKG0_9PEZI</name>
<dbReference type="Gene3D" id="2.60.120.10">
    <property type="entry name" value="Jelly Rolls"/>
    <property type="match status" value="1"/>
</dbReference>
<feature type="domain" description="JmjC" evidence="2">
    <location>
        <begin position="133"/>
        <end position="340"/>
    </location>
</feature>
<evidence type="ECO:0000256" key="1">
    <source>
        <dbReference type="SAM" id="MobiDB-lite"/>
    </source>
</evidence>